<dbReference type="Pfam" id="PF12819">
    <property type="entry name" value="Malectin_like"/>
    <property type="match status" value="2"/>
</dbReference>
<evidence type="ECO:0000256" key="2">
    <source>
        <dbReference type="ARBA" id="ARBA00022614"/>
    </source>
</evidence>
<keyword evidence="11" id="KW-1185">Reference proteome</keyword>
<accession>A0A0K9P8M7</accession>
<evidence type="ECO:0000256" key="3">
    <source>
        <dbReference type="ARBA" id="ARBA00022692"/>
    </source>
</evidence>
<name>A0A0K9P8M7_ZOSMR</name>
<keyword evidence="3" id="KW-0812">Transmembrane</keyword>
<dbReference type="OrthoDB" id="785492at2759"/>
<keyword evidence="5" id="KW-0677">Repeat</keyword>
<dbReference type="Proteomes" id="UP000036987">
    <property type="component" value="Unassembled WGS sequence"/>
</dbReference>
<organism evidence="10 11">
    <name type="scientific">Zostera marina</name>
    <name type="common">Eelgrass</name>
    <dbReference type="NCBI Taxonomy" id="29655"/>
    <lineage>
        <taxon>Eukaryota</taxon>
        <taxon>Viridiplantae</taxon>
        <taxon>Streptophyta</taxon>
        <taxon>Embryophyta</taxon>
        <taxon>Tracheophyta</taxon>
        <taxon>Spermatophyta</taxon>
        <taxon>Magnoliopsida</taxon>
        <taxon>Liliopsida</taxon>
        <taxon>Zosteraceae</taxon>
        <taxon>Zostera</taxon>
    </lineage>
</organism>
<dbReference type="EMBL" id="LFYR01001041">
    <property type="protein sequence ID" value="KMZ65376.1"/>
    <property type="molecule type" value="Genomic_DNA"/>
</dbReference>
<protein>
    <recommendedName>
        <fullName evidence="9">Malectin-like domain-containing protein</fullName>
    </recommendedName>
</protein>
<dbReference type="OMA" id="TWERISC"/>
<dbReference type="PANTHER" id="PTHR45631">
    <property type="entry name" value="OS07G0107800 PROTEIN-RELATED"/>
    <property type="match status" value="1"/>
</dbReference>
<keyword evidence="6" id="KW-1133">Transmembrane helix</keyword>
<gene>
    <name evidence="10" type="ORF">ZOSMA_323G00020</name>
</gene>
<dbReference type="InterPro" id="IPR024788">
    <property type="entry name" value="Malectin-like_Carb-bd_dom"/>
</dbReference>
<dbReference type="SUPFAM" id="SSF52058">
    <property type="entry name" value="L domain-like"/>
    <property type="match status" value="1"/>
</dbReference>
<dbReference type="InterPro" id="IPR001611">
    <property type="entry name" value="Leu-rich_rpt"/>
</dbReference>
<dbReference type="GO" id="GO:0016020">
    <property type="term" value="C:membrane"/>
    <property type="evidence" value="ECO:0007669"/>
    <property type="project" value="UniProtKB-SubCell"/>
</dbReference>
<dbReference type="Gene3D" id="3.80.10.10">
    <property type="entry name" value="Ribonuclease Inhibitor"/>
    <property type="match status" value="1"/>
</dbReference>
<evidence type="ECO:0000256" key="4">
    <source>
        <dbReference type="ARBA" id="ARBA00022729"/>
    </source>
</evidence>
<comment type="subcellular location">
    <subcellularLocation>
        <location evidence="1">Membrane</location>
        <topology evidence="1">Single-pass membrane protein</topology>
    </subcellularLocation>
</comment>
<keyword evidence="2" id="KW-0433">Leucine-rich repeat</keyword>
<reference evidence="11" key="1">
    <citation type="journal article" date="2016" name="Nature">
        <title>The genome of the seagrass Zostera marina reveals angiosperm adaptation to the sea.</title>
        <authorList>
            <person name="Olsen J.L."/>
            <person name="Rouze P."/>
            <person name="Verhelst B."/>
            <person name="Lin Y.-C."/>
            <person name="Bayer T."/>
            <person name="Collen J."/>
            <person name="Dattolo E."/>
            <person name="De Paoli E."/>
            <person name="Dittami S."/>
            <person name="Maumus F."/>
            <person name="Michel G."/>
            <person name="Kersting A."/>
            <person name="Lauritano C."/>
            <person name="Lohaus R."/>
            <person name="Toepel M."/>
            <person name="Tonon T."/>
            <person name="Vanneste K."/>
            <person name="Amirebrahimi M."/>
            <person name="Brakel J."/>
            <person name="Bostroem C."/>
            <person name="Chovatia M."/>
            <person name="Grimwood J."/>
            <person name="Jenkins J.W."/>
            <person name="Jueterbock A."/>
            <person name="Mraz A."/>
            <person name="Stam W.T."/>
            <person name="Tice H."/>
            <person name="Bornberg-Bauer E."/>
            <person name="Green P.J."/>
            <person name="Pearson G.A."/>
            <person name="Procaccini G."/>
            <person name="Duarte C.M."/>
            <person name="Schmutz J."/>
            <person name="Reusch T.B.H."/>
            <person name="Van de Peer Y."/>
        </authorList>
    </citation>
    <scope>NUCLEOTIDE SEQUENCE [LARGE SCALE GENOMIC DNA]</scope>
    <source>
        <strain evidence="11">cv. Finnish</strain>
    </source>
</reference>
<dbReference type="InterPro" id="IPR032675">
    <property type="entry name" value="LRR_dom_sf"/>
</dbReference>
<comment type="caution">
    <text evidence="10">The sequence shown here is derived from an EMBL/GenBank/DDBJ whole genome shotgun (WGS) entry which is preliminary data.</text>
</comment>
<evidence type="ECO:0000256" key="6">
    <source>
        <dbReference type="ARBA" id="ARBA00022989"/>
    </source>
</evidence>
<proteinExistence type="predicted"/>
<sequence>MSNPLSFLLVVVILLVGFTASQPGFWSINCGGSENYTDGNGILWRGDGDFLQGGGEARFARREGNNSLRVFTSQKIRKNCYKVPVGKGKKILLRISFNYGNYDGKSSPPEFYIMFDGNYRDKLKTSLEGSIQREIEIREMVDDMYSTWACLDYSPILRLERRIAFGANNSIRYPNDSYDRIWSNETLSGTRTVTSDITDFTPDMVNSSFVKPPPLLLATGIEANTPTSNLTIPLSYLPSDISRVIFYEIFYFTEMSDITGSTTKYRQFNMTLNDNDNFHDIVPKYRNFTLKKRCWTSLKNETAYILVPENNSTLPPIISAMEIYTIHEDSDFDTTKEDQIKSLSTLQKRFRILREWNGDPCLPINYNWDWIGCAYYTSPVISILNLSGLGLTGKIPDFSDLKYLVSIDLSNNNLSGEIPNFFASFPDLQILNLAYNNFTGRIPNSLLSKNESLQLNHTGNPRLIMKEQNDGGNIIKHSNLNRFLVIFITIFLCSVHI</sequence>
<dbReference type="FunFam" id="3.80.10.10:FF:000129">
    <property type="entry name" value="Leucine-rich repeat receptor-like kinase"/>
    <property type="match status" value="1"/>
</dbReference>
<dbReference type="PANTHER" id="PTHR45631:SF44">
    <property type="entry name" value="CARBOHYDRATE-BINDING PROTEIN OF THE ER PROTEIN"/>
    <property type="match status" value="1"/>
</dbReference>
<dbReference type="AlphaFoldDB" id="A0A0K9P8M7"/>
<dbReference type="Pfam" id="PF00560">
    <property type="entry name" value="LRR_1"/>
    <property type="match status" value="2"/>
</dbReference>
<evidence type="ECO:0000256" key="5">
    <source>
        <dbReference type="ARBA" id="ARBA00022737"/>
    </source>
</evidence>
<keyword evidence="7" id="KW-0472">Membrane</keyword>
<evidence type="ECO:0000256" key="1">
    <source>
        <dbReference type="ARBA" id="ARBA00004167"/>
    </source>
</evidence>
<evidence type="ECO:0000313" key="10">
    <source>
        <dbReference type="EMBL" id="KMZ65376.1"/>
    </source>
</evidence>
<feature type="domain" description="Malectin-like" evidence="9">
    <location>
        <begin position="28"/>
        <end position="127"/>
    </location>
</feature>
<evidence type="ECO:0000313" key="11">
    <source>
        <dbReference type="Proteomes" id="UP000036987"/>
    </source>
</evidence>
<feature type="signal peptide" evidence="8">
    <location>
        <begin position="1"/>
        <end position="21"/>
    </location>
</feature>
<evidence type="ECO:0000256" key="8">
    <source>
        <dbReference type="SAM" id="SignalP"/>
    </source>
</evidence>
<evidence type="ECO:0000259" key="9">
    <source>
        <dbReference type="Pfam" id="PF12819"/>
    </source>
</evidence>
<feature type="chain" id="PRO_5005527532" description="Malectin-like domain-containing protein" evidence="8">
    <location>
        <begin position="22"/>
        <end position="497"/>
    </location>
</feature>
<keyword evidence="4 8" id="KW-0732">Signal</keyword>
<feature type="domain" description="Malectin-like" evidence="9">
    <location>
        <begin position="134"/>
        <end position="326"/>
    </location>
</feature>
<evidence type="ECO:0000256" key="7">
    <source>
        <dbReference type="ARBA" id="ARBA00023136"/>
    </source>
</evidence>
<dbReference type="STRING" id="29655.A0A0K9P8M7"/>